<keyword evidence="3" id="KW-0808">Transferase</keyword>
<dbReference type="EC" id="2.7.13.3" evidence="2"/>
<keyword evidence="4 8" id="KW-0418">Kinase</keyword>
<keyword evidence="6" id="KW-1133">Transmembrane helix</keyword>
<dbReference type="GO" id="GO:0016301">
    <property type="term" value="F:kinase activity"/>
    <property type="evidence" value="ECO:0007669"/>
    <property type="project" value="UniProtKB-KW"/>
</dbReference>
<dbReference type="Gene3D" id="1.10.287.130">
    <property type="match status" value="1"/>
</dbReference>
<proteinExistence type="predicted"/>
<evidence type="ECO:0000313" key="8">
    <source>
        <dbReference type="EMBL" id="MCF2563453.1"/>
    </source>
</evidence>
<dbReference type="InterPro" id="IPR003661">
    <property type="entry name" value="HisK_dim/P_dom"/>
</dbReference>
<evidence type="ECO:0000256" key="1">
    <source>
        <dbReference type="ARBA" id="ARBA00000085"/>
    </source>
</evidence>
<keyword evidence="5" id="KW-0902">Two-component regulatory system</keyword>
<comment type="caution">
    <text evidence="8">The sequence shown here is derived from an EMBL/GenBank/DDBJ whole genome shotgun (WGS) entry which is preliminary data.</text>
</comment>
<evidence type="ECO:0000256" key="3">
    <source>
        <dbReference type="ARBA" id="ARBA00022679"/>
    </source>
</evidence>
<evidence type="ECO:0000256" key="4">
    <source>
        <dbReference type="ARBA" id="ARBA00022777"/>
    </source>
</evidence>
<dbReference type="SUPFAM" id="SSF55874">
    <property type="entry name" value="ATPase domain of HSP90 chaperone/DNA topoisomerase II/histidine kinase"/>
    <property type="match status" value="1"/>
</dbReference>
<evidence type="ECO:0000256" key="5">
    <source>
        <dbReference type="ARBA" id="ARBA00023012"/>
    </source>
</evidence>
<evidence type="ECO:0000259" key="7">
    <source>
        <dbReference type="PROSITE" id="PS50109"/>
    </source>
</evidence>
<dbReference type="InterPro" id="IPR036890">
    <property type="entry name" value="HATPase_C_sf"/>
</dbReference>
<feature type="domain" description="Histidine kinase" evidence="7">
    <location>
        <begin position="154"/>
        <end position="286"/>
    </location>
</feature>
<dbReference type="Proteomes" id="UP001200470">
    <property type="component" value="Unassembled WGS sequence"/>
</dbReference>
<dbReference type="PANTHER" id="PTHR43711">
    <property type="entry name" value="TWO-COMPONENT HISTIDINE KINASE"/>
    <property type="match status" value="1"/>
</dbReference>
<dbReference type="PROSITE" id="PS50109">
    <property type="entry name" value="HIS_KIN"/>
    <property type="match status" value="1"/>
</dbReference>
<dbReference type="SMART" id="SM00388">
    <property type="entry name" value="HisKA"/>
    <property type="match status" value="1"/>
</dbReference>
<dbReference type="InterPro" id="IPR050736">
    <property type="entry name" value="Sensor_HK_Regulatory"/>
</dbReference>
<dbReference type="SUPFAM" id="SSF47384">
    <property type="entry name" value="Homodimeric domain of signal transducing histidine kinase"/>
    <property type="match status" value="1"/>
</dbReference>
<protein>
    <recommendedName>
        <fullName evidence="2">histidine kinase</fullName>
        <ecNumber evidence="2">2.7.13.3</ecNumber>
    </recommendedName>
</protein>
<comment type="catalytic activity">
    <reaction evidence="1">
        <text>ATP + protein L-histidine = ADP + protein N-phospho-L-histidine.</text>
        <dbReference type="EC" id="2.7.13.3"/>
    </reaction>
</comment>
<dbReference type="RefSeq" id="WP_301637833.1">
    <property type="nucleotide sequence ID" value="NZ_JADYTN010000008.1"/>
</dbReference>
<dbReference type="EMBL" id="JADYTN010000008">
    <property type="protein sequence ID" value="MCF2563453.1"/>
    <property type="molecule type" value="Genomic_DNA"/>
</dbReference>
<keyword evidence="6" id="KW-0812">Transmembrane</keyword>
<dbReference type="InterPro" id="IPR005467">
    <property type="entry name" value="His_kinase_dom"/>
</dbReference>
<name>A0ABS9CED2_9BACT</name>
<evidence type="ECO:0000313" key="9">
    <source>
        <dbReference type="Proteomes" id="UP001200470"/>
    </source>
</evidence>
<dbReference type="CDD" id="cd00082">
    <property type="entry name" value="HisKA"/>
    <property type="match status" value="1"/>
</dbReference>
<sequence>MAELYINEGDYQKALHYNSMADSCRSLLLHYMGDQLRVVQQRADIYFRMGNFEMTAVILRSVMDSVDERNLIETRNQLNELNAHYQIDRLRQEQQQDKEHTIYAFFTLVIVCMLLLVAVVVFFMHRIHKKNAQLLVVLDRSKESTRMKDSFVKHISHELRTPLHIITGFSQVMANPDYSLSTEARKDVVKRITDNTQLITSLINELLELSDEESRHNYAPDDEINVKRVCDEMIRQLEQADKGRLQVHYRIDVDDDFMIHNNLVGLKKILWHLGNNSLKFTENGSV</sequence>
<keyword evidence="9" id="KW-1185">Reference proteome</keyword>
<dbReference type="Pfam" id="PF00512">
    <property type="entry name" value="HisKA"/>
    <property type="match status" value="1"/>
</dbReference>
<feature type="transmembrane region" description="Helical" evidence="6">
    <location>
        <begin position="102"/>
        <end position="124"/>
    </location>
</feature>
<dbReference type="InterPro" id="IPR036097">
    <property type="entry name" value="HisK_dim/P_sf"/>
</dbReference>
<reference evidence="8 9" key="1">
    <citation type="submission" date="2020-12" db="EMBL/GenBank/DDBJ databases">
        <title>Whole genome sequences of gut porcine anaerobes.</title>
        <authorList>
            <person name="Kubasova T."/>
            <person name="Jahodarova E."/>
            <person name="Rychlik I."/>
        </authorList>
    </citation>
    <scope>NUCLEOTIDE SEQUENCE [LARGE SCALE GENOMIC DNA]</scope>
    <source>
        <strain evidence="8 9">An925</strain>
    </source>
</reference>
<gene>
    <name evidence="8" type="ORF">I6E12_04930</name>
</gene>
<accession>A0ABS9CED2</accession>
<organism evidence="8 9">
    <name type="scientific">Xylanibacter brevis</name>
    <dbReference type="NCBI Taxonomy" id="83231"/>
    <lineage>
        <taxon>Bacteria</taxon>
        <taxon>Pseudomonadati</taxon>
        <taxon>Bacteroidota</taxon>
        <taxon>Bacteroidia</taxon>
        <taxon>Bacteroidales</taxon>
        <taxon>Prevotellaceae</taxon>
        <taxon>Xylanibacter</taxon>
    </lineage>
</organism>
<dbReference type="PANTHER" id="PTHR43711:SF26">
    <property type="entry name" value="SENSOR HISTIDINE KINASE RCSC"/>
    <property type="match status" value="1"/>
</dbReference>
<evidence type="ECO:0000256" key="6">
    <source>
        <dbReference type="SAM" id="Phobius"/>
    </source>
</evidence>
<keyword evidence="6" id="KW-0472">Membrane</keyword>
<evidence type="ECO:0000256" key="2">
    <source>
        <dbReference type="ARBA" id="ARBA00012438"/>
    </source>
</evidence>